<evidence type="ECO:0000313" key="2">
    <source>
        <dbReference type="EMBL" id="CAF5022254.1"/>
    </source>
</evidence>
<organism evidence="3 4">
    <name type="scientific">Rotaria magnacalcarata</name>
    <dbReference type="NCBI Taxonomy" id="392030"/>
    <lineage>
        <taxon>Eukaryota</taxon>
        <taxon>Metazoa</taxon>
        <taxon>Spiralia</taxon>
        <taxon>Gnathifera</taxon>
        <taxon>Rotifera</taxon>
        <taxon>Eurotatoria</taxon>
        <taxon>Bdelloidea</taxon>
        <taxon>Philodinida</taxon>
        <taxon>Philodinidae</taxon>
        <taxon>Rotaria</taxon>
    </lineage>
</organism>
<comment type="caution">
    <text evidence="3">The sequence shown here is derived from an EMBL/GenBank/DDBJ whole genome shotgun (WGS) entry which is preliminary data.</text>
</comment>
<name>A0A8S3DN99_9BILA</name>
<reference evidence="3" key="1">
    <citation type="submission" date="2021-02" db="EMBL/GenBank/DDBJ databases">
        <authorList>
            <person name="Nowell W R."/>
        </authorList>
    </citation>
    <scope>NUCLEOTIDE SEQUENCE</scope>
</reference>
<sequence length="56" mass="6338">VKPGVDWGTAKKRNRLASDPSHTHPAGTYLYKGEPIEQNYRNTDITLSNVRINDEL</sequence>
<dbReference type="Proteomes" id="UP000676336">
    <property type="component" value="Unassembled WGS sequence"/>
</dbReference>
<dbReference type="EMBL" id="CAJOBI010212766">
    <property type="protein sequence ID" value="CAF5022254.1"/>
    <property type="molecule type" value="Genomic_DNA"/>
</dbReference>
<protein>
    <submittedName>
        <fullName evidence="3">Uncharacterized protein</fullName>
    </submittedName>
</protein>
<dbReference type="EMBL" id="CAJOBI010215873">
    <property type="protein sequence ID" value="CAF5029404.1"/>
    <property type="molecule type" value="Genomic_DNA"/>
</dbReference>
<feature type="non-terminal residue" evidence="3">
    <location>
        <position position="1"/>
    </location>
</feature>
<evidence type="ECO:0000313" key="3">
    <source>
        <dbReference type="EMBL" id="CAF5029404.1"/>
    </source>
</evidence>
<proteinExistence type="predicted"/>
<accession>A0A8S3DN99</accession>
<evidence type="ECO:0000313" key="4">
    <source>
        <dbReference type="Proteomes" id="UP000676336"/>
    </source>
</evidence>
<feature type="region of interest" description="Disordered" evidence="1">
    <location>
        <begin position="1"/>
        <end position="29"/>
    </location>
</feature>
<evidence type="ECO:0000256" key="1">
    <source>
        <dbReference type="SAM" id="MobiDB-lite"/>
    </source>
</evidence>
<dbReference type="AlphaFoldDB" id="A0A8S3DN99"/>
<gene>
    <name evidence="2" type="ORF">SMN809_LOCUS57693</name>
    <name evidence="3" type="ORF">SMN809_LOCUS58038</name>
</gene>